<comment type="caution">
    <text evidence="2">The sequence shown here is derived from an EMBL/GenBank/DDBJ whole genome shotgun (WGS) entry which is preliminary data.</text>
</comment>
<sequence length="108" mass="12101">MLENREKDVNKVLSVLDSPSTTPTTSPPRDAFIMSQPLSSSSFDSYSYKTDSATVDVPTTPPPNRNAKRPRPSLRKKLDELYQNGQTPEALKQSPDKMKMSDTIESWP</sequence>
<evidence type="ECO:0000313" key="3">
    <source>
        <dbReference type="Proteomes" id="UP000789342"/>
    </source>
</evidence>
<organism evidence="2 3">
    <name type="scientific">Acaulospora morrowiae</name>
    <dbReference type="NCBI Taxonomy" id="94023"/>
    <lineage>
        <taxon>Eukaryota</taxon>
        <taxon>Fungi</taxon>
        <taxon>Fungi incertae sedis</taxon>
        <taxon>Mucoromycota</taxon>
        <taxon>Glomeromycotina</taxon>
        <taxon>Glomeromycetes</taxon>
        <taxon>Diversisporales</taxon>
        <taxon>Acaulosporaceae</taxon>
        <taxon>Acaulospora</taxon>
    </lineage>
</organism>
<feature type="compositionally biased region" description="Low complexity" evidence="1">
    <location>
        <begin position="39"/>
        <end position="52"/>
    </location>
</feature>
<protein>
    <submittedName>
        <fullName evidence="2">2484_t:CDS:1</fullName>
    </submittedName>
</protein>
<evidence type="ECO:0000313" key="2">
    <source>
        <dbReference type="EMBL" id="CAG8520759.1"/>
    </source>
</evidence>
<accession>A0A9N9A8Y2</accession>
<dbReference type="EMBL" id="CAJVPV010002206">
    <property type="protein sequence ID" value="CAG8520759.1"/>
    <property type="molecule type" value="Genomic_DNA"/>
</dbReference>
<feature type="compositionally biased region" description="Basic residues" evidence="1">
    <location>
        <begin position="66"/>
        <end position="75"/>
    </location>
</feature>
<feature type="region of interest" description="Disordered" evidence="1">
    <location>
        <begin position="1"/>
        <end position="108"/>
    </location>
</feature>
<feature type="compositionally biased region" description="Basic and acidic residues" evidence="1">
    <location>
        <begin position="1"/>
        <end position="10"/>
    </location>
</feature>
<proteinExistence type="predicted"/>
<name>A0A9N9A8Y2_9GLOM</name>
<evidence type="ECO:0000256" key="1">
    <source>
        <dbReference type="SAM" id="MobiDB-lite"/>
    </source>
</evidence>
<dbReference type="Proteomes" id="UP000789342">
    <property type="component" value="Unassembled WGS sequence"/>
</dbReference>
<gene>
    <name evidence="2" type="ORF">AMORRO_LOCUS4190</name>
</gene>
<keyword evidence="3" id="KW-1185">Reference proteome</keyword>
<dbReference type="AlphaFoldDB" id="A0A9N9A8Y2"/>
<reference evidence="2" key="1">
    <citation type="submission" date="2021-06" db="EMBL/GenBank/DDBJ databases">
        <authorList>
            <person name="Kallberg Y."/>
            <person name="Tangrot J."/>
            <person name="Rosling A."/>
        </authorList>
    </citation>
    <scope>NUCLEOTIDE SEQUENCE</scope>
    <source>
        <strain evidence="2">CL551</strain>
    </source>
</reference>
<feature type="compositionally biased region" description="Low complexity" evidence="1">
    <location>
        <begin position="18"/>
        <end position="28"/>
    </location>
</feature>